<accession>A0ACB8VA60</accession>
<reference evidence="1" key="1">
    <citation type="submission" date="2022-04" db="EMBL/GenBank/DDBJ databases">
        <title>Jade perch genome.</title>
        <authorList>
            <person name="Chao B."/>
        </authorList>
    </citation>
    <scope>NUCLEOTIDE SEQUENCE</scope>
    <source>
        <strain evidence="1">CB-2022</strain>
    </source>
</reference>
<organism evidence="1 2">
    <name type="scientific">Scortum barcoo</name>
    <name type="common">barcoo grunter</name>
    <dbReference type="NCBI Taxonomy" id="214431"/>
    <lineage>
        <taxon>Eukaryota</taxon>
        <taxon>Metazoa</taxon>
        <taxon>Chordata</taxon>
        <taxon>Craniata</taxon>
        <taxon>Vertebrata</taxon>
        <taxon>Euteleostomi</taxon>
        <taxon>Actinopterygii</taxon>
        <taxon>Neopterygii</taxon>
        <taxon>Teleostei</taxon>
        <taxon>Neoteleostei</taxon>
        <taxon>Acanthomorphata</taxon>
        <taxon>Eupercaria</taxon>
        <taxon>Centrarchiformes</taxon>
        <taxon>Terapontoidei</taxon>
        <taxon>Terapontidae</taxon>
        <taxon>Scortum</taxon>
    </lineage>
</organism>
<comment type="caution">
    <text evidence="1">The sequence shown here is derived from an EMBL/GenBank/DDBJ whole genome shotgun (WGS) entry which is preliminary data.</text>
</comment>
<name>A0ACB8VA60_9TELE</name>
<dbReference type="Proteomes" id="UP000831701">
    <property type="component" value="Chromosome 23"/>
</dbReference>
<proteinExistence type="predicted"/>
<dbReference type="EMBL" id="CM041553">
    <property type="protein sequence ID" value="KAI3352394.1"/>
    <property type="molecule type" value="Genomic_DNA"/>
</dbReference>
<sequence>MINCVSASSPEMRPLKDAQLGAFTFFASALPHDVCGSNGLPLTPNSIKILGRFQILKTVTHPRLCQYVDISRGKHERLIVVAEHYESGLSDFQKQGKTASPGKVLQIAYEVLEGLEFMNKHGMVHRALSAHNVLMDCKGNVKLAKFGLYHMTDHGADVDFPIGYPSYLAPEVIAQGSFHPSDSSHDEAPLPSGPKTDVWSLGVLLFELCAGRRLLQNIEISERLKFILTLGCMDDIVTVLAEEHGCLDTIKELPENVLELLRKCLTFLPSKRPTPAELLGDPVFNGVSSCYTPFQRPVSLFSSSLRCAHLELPEDISDLCKDDDEDYLSERAIDEVYHLWCLAGGDLEKELTNKEIIQSKPPICTLPNFVLEDGESFGQGRDRSFLLDDTTVTLSLCQLRNRLKDVAGEAYYPLLEDEYAISIPNSPLLQSSLPQSNSSNELSATVTLPLIIRERDTEYQLIRIILFDRLLKAYPYKKNLVWKEARVDIPPLVRGLAWAALLGIEGDIQAKYESIDKDTPIPTDRQIEVDIPRCHQYDELLSSPQGHIKFRRVLKAWVVSHPDLVYWQEYLTVFSQMIAFHDPELSNHLNEIGFIPDLYAIPWFLTMFTHVFPLHKIFHLWDTLLLGNSSFPFCIGVAILQQLRDRLLANGFNECILLFSDLPEIDIERCVRESINLFCWTPKSATYRQHAQPPRAPGDNGFGKTATYYTSDYQDMPKTDLCDGMWQERFPVSVLSTAELEQPVREGAPLSVYCVM</sequence>
<evidence type="ECO:0000313" key="1">
    <source>
        <dbReference type="EMBL" id="KAI3352394.1"/>
    </source>
</evidence>
<evidence type="ECO:0000313" key="2">
    <source>
        <dbReference type="Proteomes" id="UP000831701"/>
    </source>
</evidence>
<protein>
    <submittedName>
        <fullName evidence="1">Uncharacterized protein</fullName>
    </submittedName>
</protein>
<keyword evidence="2" id="KW-1185">Reference proteome</keyword>
<gene>
    <name evidence="1" type="ORF">L3Q82_005354</name>
</gene>